<evidence type="ECO:0000313" key="2">
    <source>
        <dbReference type="EMBL" id="SNU87213.1"/>
    </source>
</evidence>
<dbReference type="AlphaFoldDB" id="A0A239SRD1"/>
<dbReference type="CDD" id="cd01637">
    <property type="entry name" value="IMPase_like"/>
    <property type="match status" value="1"/>
</dbReference>
<dbReference type="Gene3D" id="3.40.190.80">
    <property type="match status" value="1"/>
</dbReference>
<dbReference type="PANTHER" id="PTHR20854:SF4">
    <property type="entry name" value="INOSITOL-1-MONOPHOSPHATASE-RELATED"/>
    <property type="match status" value="1"/>
</dbReference>
<protein>
    <submittedName>
        <fullName evidence="2">Inositol monophosphatase family protein</fullName>
        <ecNumber evidence="2">3.1.3.25</ecNumber>
    </submittedName>
</protein>
<reference evidence="2 3" key="1">
    <citation type="submission" date="2017-06" db="EMBL/GenBank/DDBJ databases">
        <authorList>
            <consortium name="Pathogen Informatics"/>
        </authorList>
    </citation>
    <scope>NUCLEOTIDE SEQUENCE [LARGE SCALE GENOMIC DNA]</scope>
    <source>
        <strain evidence="2 3">NCTC13788</strain>
    </source>
</reference>
<sequence length="259" mass="28923">MTANLELSQKFDFAKSLVCSAVAFLRAQMDQPFEVTEKTDFTDLVTDMDQKVQDFLMSEILAVYPEDHFLAEEGDYKQAIGSGKVWVIDPIDGTANFVAQKQDFAIVVAYYEDGIGKFGLIYDVMAEQFYYGGGDFDVFCNDEQLVPYKDKPFSQFLLAINPGMYHSNHGGVAHLAERVLGVRTYGSAALSSAKVLTGQLLGYISHISPWDYAASKIMGERLGYATVTIEGKQPNFRDREFIMIVPKVRLAEIQDILEG</sequence>
<dbReference type="eggNOG" id="COG0483">
    <property type="taxonomic scope" value="Bacteria"/>
</dbReference>
<feature type="binding site" evidence="1">
    <location>
        <position position="92"/>
    </location>
    <ligand>
        <name>Mg(2+)</name>
        <dbReference type="ChEBI" id="CHEBI:18420"/>
        <label>1</label>
        <note>catalytic</note>
    </ligand>
</feature>
<dbReference type="STRING" id="1123308.GCA_000380085_00968"/>
<organism evidence="2 3">
    <name type="scientific">Streptococcus merionis</name>
    <dbReference type="NCBI Taxonomy" id="400065"/>
    <lineage>
        <taxon>Bacteria</taxon>
        <taxon>Bacillati</taxon>
        <taxon>Bacillota</taxon>
        <taxon>Bacilli</taxon>
        <taxon>Lactobacillales</taxon>
        <taxon>Streptococcaceae</taxon>
        <taxon>Streptococcus</taxon>
    </lineage>
</organism>
<comment type="cofactor">
    <cofactor evidence="1">
        <name>Mg(2+)</name>
        <dbReference type="ChEBI" id="CHEBI:18420"/>
    </cofactor>
</comment>
<dbReference type="GO" id="GO:0006020">
    <property type="term" value="P:inositol metabolic process"/>
    <property type="evidence" value="ECO:0007669"/>
    <property type="project" value="TreeGrafter"/>
</dbReference>
<dbReference type="Gene3D" id="3.30.540.10">
    <property type="entry name" value="Fructose-1,6-Bisphosphatase, subunit A, domain 1"/>
    <property type="match status" value="1"/>
</dbReference>
<dbReference type="GO" id="GO:0008934">
    <property type="term" value="F:inositol monophosphate 1-phosphatase activity"/>
    <property type="evidence" value="ECO:0007669"/>
    <property type="project" value="TreeGrafter"/>
</dbReference>
<dbReference type="Proteomes" id="UP000215185">
    <property type="component" value="Chromosome 1"/>
</dbReference>
<dbReference type="Pfam" id="PF00459">
    <property type="entry name" value="Inositol_P"/>
    <property type="match status" value="1"/>
</dbReference>
<feature type="binding site" evidence="1">
    <location>
        <position position="211"/>
    </location>
    <ligand>
        <name>Mg(2+)</name>
        <dbReference type="ChEBI" id="CHEBI:18420"/>
        <label>1</label>
        <note>catalytic</note>
    </ligand>
</feature>
<keyword evidence="2" id="KW-0378">Hydrolase</keyword>
<proteinExistence type="predicted"/>
<dbReference type="RefSeq" id="WP_018373543.1">
    <property type="nucleotide sequence ID" value="NZ_LT906439.1"/>
</dbReference>
<dbReference type="InterPro" id="IPR000760">
    <property type="entry name" value="Inositol_monophosphatase-like"/>
</dbReference>
<dbReference type="GO" id="GO:0046872">
    <property type="term" value="F:metal ion binding"/>
    <property type="evidence" value="ECO:0007669"/>
    <property type="project" value="UniProtKB-KW"/>
</dbReference>
<evidence type="ECO:0000256" key="1">
    <source>
        <dbReference type="PIRSR" id="PIRSR600760-2"/>
    </source>
</evidence>
<keyword evidence="1" id="KW-0460">Magnesium</keyword>
<keyword evidence="3" id="KW-1185">Reference proteome</keyword>
<gene>
    <name evidence="2" type="primary">suhB</name>
    <name evidence="2" type="ORF">SAMEA4412692_00557</name>
</gene>
<dbReference type="PANTHER" id="PTHR20854">
    <property type="entry name" value="INOSITOL MONOPHOSPHATASE"/>
    <property type="match status" value="1"/>
</dbReference>
<dbReference type="PRINTS" id="PR00377">
    <property type="entry name" value="IMPHPHTASES"/>
</dbReference>
<dbReference type="OrthoDB" id="9772456at2"/>
<feature type="binding site" evidence="1">
    <location>
        <position position="91"/>
    </location>
    <ligand>
        <name>Mg(2+)</name>
        <dbReference type="ChEBI" id="CHEBI:18420"/>
        <label>1</label>
        <note>catalytic</note>
    </ligand>
</feature>
<accession>A0A239SRD1</accession>
<dbReference type="EC" id="3.1.3.25" evidence="2"/>
<name>A0A239SRD1_9STRE</name>
<keyword evidence="1" id="KW-0479">Metal-binding</keyword>
<feature type="binding site" evidence="1">
    <location>
        <position position="72"/>
    </location>
    <ligand>
        <name>Mg(2+)</name>
        <dbReference type="ChEBI" id="CHEBI:18420"/>
        <label>1</label>
        <note>catalytic</note>
    </ligand>
</feature>
<feature type="binding site" evidence="1">
    <location>
        <position position="89"/>
    </location>
    <ligand>
        <name>Mg(2+)</name>
        <dbReference type="ChEBI" id="CHEBI:18420"/>
        <label>1</label>
        <note>catalytic</note>
    </ligand>
</feature>
<dbReference type="EMBL" id="LT906439">
    <property type="protein sequence ID" value="SNU87213.1"/>
    <property type="molecule type" value="Genomic_DNA"/>
</dbReference>
<dbReference type="SUPFAM" id="SSF56655">
    <property type="entry name" value="Carbohydrate phosphatase"/>
    <property type="match status" value="1"/>
</dbReference>
<dbReference type="GO" id="GO:0007165">
    <property type="term" value="P:signal transduction"/>
    <property type="evidence" value="ECO:0007669"/>
    <property type="project" value="TreeGrafter"/>
</dbReference>
<dbReference type="KEGG" id="smen:SAMEA4412692_0557"/>
<evidence type="ECO:0000313" key="3">
    <source>
        <dbReference type="Proteomes" id="UP000215185"/>
    </source>
</evidence>